<dbReference type="Proteomes" id="UP000799754">
    <property type="component" value="Unassembled WGS sequence"/>
</dbReference>
<keyword evidence="2" id="KW-1185">Reference proteome</keyword>
<sequence length="57" mass="6216">VAAPKPAPLVWINGFLGSGKLTIARSLTTLLPSMILIDNHKLIDPVEAHFPQTHPDY</sequence>
<comment type="caution">
    <text evidence="1">The sequence shown here is derived from an EMBL/GenBank/DDBJ whole genome shotgun (WGS) entry which is preliminary data.</text>
</comment>
<accession>A0ACB6RSJ8</accession>
<dbReference type="EMBL" id="MU006728">
    <property type="protein sequence ID" value="KAF2624945.1"/>
    <property type="molecule type" value="Genomic_DNA"/>
</dbReference>
<gene>
    <name evidence="1" type="ORF">BU25DRAFT_474443</name>
</gene>
<proteinExistence type="predicted"/>
<evidence type="ECO:0000313" key="2">
    <source>
        <dbReference type="Proteomes" id="UP000799754"/>
    </source>
</evidence>
<organism evidence="1 2">
    <name type="scientific">Macroventuria anomochaeta</name>
    <dbReference type="NCBI Taxonomy" id="301207"/>
    <lineage>
        <taxon>Eukaryota</taxon>
        <taxon>Fungi</taxon>
        <taxon>Dikarya</taxon>
        <taxon>Ascomycota</taxon>
        <taxon>Pezizomycotina</taxon>
        <taxon>Dothideomycetes</taxon>
        <taxon>Pleosporomycetidae</taxon>
        <taxon>Pleosporales</taxon>
        <taxon>Pleosporineae</taxon>
        <taxon>Didymellaceae</taxon>
        <taxon>Macroventuria</taxon>
    </lineage>
</organism>
<name>A0ACB6RSJ8_9PLEO</name>
<feature type="non-terminal residue" evidence="1">
    <location>
        <position position="1"/>
    </location>
</feature>
<protein>
    <submittedName>
        <fullName evidence="1">Uncharacterized protein</fullName>
    </submittedName>
</protein>
<reference evidence="1" key="1">
    <citation type="journal article" date="2020" name="Stud. Mycol.">
        <title>101 Dothideomycetes genomes: a test case for predicting lifestyles and emergence of pathogens.</title>
        <authorList>
            <person name="Haridas S."/>
            <person name="Albert R."/>
            <person name="Binder M."/>
            <person name="Bloem J."/>
            <person name="Labutti K."/>
            <person name="Salamov A."/>
            <person name="Andreopoulos B."/>
            <person name="Baker S."/>
            <person name="Barry K."/>
            <person name="Bills G."/>
            <person name="Bluhm B."/>
            <person name="Cannon C."/>
            <person name="Castanera R."/>
            <person name="Culley D."/>
            <person name="Daum C."/>
            <person name="Ezra D."/>
            <person name="Gonzalez J."/>
            <person name="Henrissat B."/>
            <person name="Kuo A."/>
            <person name="Liang C."/>
            <person name="Lipzen A."/>
            <person name="Lutzoni F."/>
            <person name="Magnuson J."/>
            <person name="Mondo S."/>
            <person name="Nolan M."/>
            <person name="Ohm R."/>
            <person name="Pangilinan J."/>
            <person name="Park H.-J."/>
            <person name="Ramirez L."/>
            <person name="Alfaro M."/>
            <person name="Sun H."/>
            <person name="Tritt A."/>
            <person name="Yoshinaga Y."/>
            <person name="Zwiers L.-H."/>
            <person name="Turgeon B."/>
            <person name="Goodwin S."/>
            <person name="Spatafora J."/>
            <person name="Crous P."/>
            <person name="Grigoriev I."/>
        </authorList>
    </citation>
    <scope>NUCLEOTIDE SEQUENCE</scope>
    <source>
        <strain evidence="1">CBS 525.71</strain>
    </source>
</reference>
<evidence type="ECO:0000313" key="1">
    <source>
        <dbReference type="EMBL" id="KAF2624945.1"/>
    </source>
</evidence>